<comment type="cofactor">
    <cofactor evidence="1">
        <name>Zn(2+)</name>
        <dbReference type="ChEBI" id="CHEBI:29105"/>
    </cofactor>
</comment>
<dbReference type="Proteomes" id="UP000185860">
    <property type="component" value="Unassembled WGS sequence"/>
</dbReference>
<protein>
    <recommendedName>
        <fullName evidence="3">adenosine deaminase</fullName>
        <ecNumber evidence="3">3.5.4.4</ecNumber>
    </recommendedName>
</protein>
<feature type="domain" description="Adenosine deaminase" evidence="7">
    <location>
        <begin position="5"/>
        <end position="326"/>
    </location>
</feature>
<keyword evidence="4" id="KW-0479">Metal-binding</keyword>
<dbReference type="STRING" id="454136.NIES2119_07820"/>
<dbReference type="EC" id="3.5.4.4" evidence="3"/>
<dbReference type="Pfam" id="PF00962">
    <property type="entry name" value="A_deaminase"/>
    <property type="match status" value="1"/>
</dbReference>
<dbReference type="SUPFAM" id="SSF51556">
    <property type="entry name" value="Metallo-dependent hydrolases"/>
    <property type="match status" value="1"/>
</dbReference>
<dbReference type="OrthoDB" id="105475at2"/>
<evidence type="ECO:0000256" key="3">
    <source>
        <dbReference type="ARBA" id="ARBA00012784"/>
    </source>
</evidence>
<dbReference type="InterPro" id="IPR001365">
    <property type="entry name" value="A_deaminase_dom"/>
</dbReference>
<evidence type="ECO:0000256" key="2">
    <source>
        <dbReference type="ARBA" id="ARBA00006676"/>
    </source>
</evidence>
<keyword evidence="6" id="KW-0862">Zinc</keyword>
<dbReference type="GO" id="GO:0046103">
    <property type="term" value="P:inosine biosynthetic process"/>
    <property type="evidence" value="ECO:0007669"/>
    <property type="project" value="TreeGrafter"/>
</dbReference>
<dbReference type="RefSeq" id="WP_073592896.1">
    <property type="nucleotide sequence ID" value="NZ_MRCE01000006.1"/>
</dbReference>
<evidence type="ECO:0000259" key="7">
    <source>
        <dbReference type="Pfam" id="PF00962"/>
    </source>
</evidence>
<evidence type="ECO:0000256" key="1">
    <source>
        <dbReference type="ARBA" id="ARBA00001947"/>
    </source>
</evidence>
<dbReference type="GO" id="GO:0046872">
    <property type="term" value="F:metal ion binding"/>
    <property type="evidence" value="ECO:0007669"/>
    <property type="project" value="UniProtKB-KW"/>
</dbReference>
<sequence length="360" mass="41210">MALYAELHRHLGGSVVPRVLWRYFHRSDADLANRFPEYSEFEDFYTKPRNTLDEYLELHTLVEGVQTTQTLPYFIYRLIRGAYIFENLAYLELRYTPFLRTSDKLSQTERIDQMAEIVDIVGIASHVKEYPIVTSQILCMHSRLPYEVNKAIVDLAAQKRQYVCAIDLAGGDAHYADRLDEFIELYAYARSLGLKTTGHLYETKEGCYPELLPYLMRIGHGIQIPLQYPELLGELASAGTCLEVCPTTYLKTGNLEDIRQLKVVFDRCFAAGVDIAICTDNAGLHNVRLPFEYENLLTYDIIGFEELQACQDAAFRHAFAWPYEQRPALLLNGLFQTATPDVAEVDLPELELANQLEARN</sequence>
<keyword evidence="5" id="KW-0378">Hydrolase</keyword>
<comment type="similarity">
    <text evidence="2">Belongs to the metallo-dependent hydrolases superfamily. Adenosine and AMP deaminases family.</text>
</comment>
<organism evidence="8 9">
    <name type="scientific">[Phormidium ambiguum] IAM M-71</name>
    <dbReference type="NCBI Taxonomy" id="454136"/>
    <lineage>
        <taxon>Bacteria</taxon>
        <taxon>Bacillati</taxon>
        <taxon>Cyanobacteriota</taxon>
        <taxon>Cyanophyceae</taxon>
        <taxon>Oscillatoriophycideae</taxon>
        <taxon>Aerosakkonematales</taxon>
        <taxon>Aerosakkonemataceae</taxon>
        <taxon>Floridanema</taxon>
    </lineage>
</organism>
<dbReference type="InterPro" id="IPR006330">
    <property type="entry name" value="Ado/ade_deaminase"/>
</dbReference>
<dbReference type="GO" id="GO:0043103">
    <property type="term" value="P:hypoxanthine salvage"/>
    <property type="evidence" value="ECO:0007669"/>
    <property type="project" value="TreeGrafter"/>
</dbReference>
<dbReference type="CDD" id="cd00443">
    <property type="entry name" value="ADA_AMPD"/>
    <property type="match status" value="1"/>
</dbReference>
<dbReference type="GO" id="GO:0004000">
    <property type="term" value="F:adenosine deaminase activity"/>
    <property type="evidence" value="ECO:0007669"/>
    <property type="project" value="TreeGrafter"/>
</dbReference>
<dbReference type="GO" id="GO:0006154">
    <property type="term" value="P:adenosine catabolic process"/>
    <property type="evidence" value="ECO:0007669"/>
    <property type="project" value="TreeGrafter"/>
</dbReference>
<dbReference type="PANTHER" id="PTHR11409">
    <property type="entry name" value="ADENOSINE DEAMINASE"/>
    <property type="match status" value="1"/>
</dbReference>
<evidence type="ECO:0000256" key="5">
    <source>
        <dbReference type="ARBA" id="ARBA00022801"/>
    </source>
</evidence>
<name>A0A1U7INV2_9CYAN</name>
<dbReference type="EMBL" id="MRCE01000006">
    <property type="protein sequence ID" value="OKH39034.1"/>
    <property type="molecule type" value="Genomic_DNA"/>
</dbReference>
<evidence type="ECO:0000313" key="8">
    <source>
        <dbReference type="EMBL" id="OKH39034.1"/>
    </source>
</evidence>
<dbReference type="GO" id="GO:0005829">
    <property type="term" value="C:cytosol"/>
    <property type="evidence" value="ECO:0007669"/>
    <property type="project" value="TreeGrafter"/>
</dbReference>
<accession>A0A1U7INV2</accession>
<comment type="caution">
    <text evidence="8">The sequence shown here is derived from an EMBL/GenBank/DDBJ whole genome shotgun (WGS) entry which is preliminary data.</text>
</comment>
<dbReference type="Gene3D" id="3.20.20.140">
    <property type="entry name" value="Metal-dependent hydrolases"/>
    <property type="match status" value="1"/>
</dbReference>
<evidence type="ECO:0000256" key="6">
    <source>
        <dbReference type="ARBA" id="ARBA00022833"/>
    </source>
</evidence>
<evidence type="ECO:0000313" key="9">
    <source>
        <dbReference type="Proteomes" id="UP000185860"/>
    </source>
</evidence>
<evidence type="ECO:0000256" key="4">
    <source>
        <dbReference type="ARBA" id="ARBA00022723"/>
    </source>
</evidence>
<reference evidence="8 9" key="1">
    <citation type="submission" date="2016-11" db="EMBL/GenBank/DDBJ databases">
        <title>Draft Genome Sequences of Nine Cyanobacterial Strains from Diverse Habitats.</title>
        <authorList>
            <person name="Zhu T."/>
            <person name="Hou S."/>
            <person name="Lu X."/>
            <person name="Hess W.R."/>
        </authorList>
    </citation>
    <scope>NUCLEOTIDE SEQUENCE [LARGE SCALE GENOMIC DNA]</scope>
    <source>
        <strain evidence="8 9">IAM M-71</strain>
    </source>
</reference>
<dbReference type="AlphaFoldDB" id="A0A1U7INV2"/>
<gene>
    <name evidence="8" type="ORF">NIES2119_07820</name>
</gene>
<dbReference type="PANTHER" id="PTHR11409:SF43">
    <property type="entry name" value="ADENOSINE DEAMINASE"/>
    <property type="match status" value="1"/>
</dbReference>
<dbReference type="InterPro" id="IPR032466">
    <property type="entry name" value="Metal_Hydrolase"/>
</dbReference>
<proteinExistence type="inferred from homology"/>